<dbReference type="AlphaFoldDB" id="A0A2T3HQ20"/>
<comment type="caution">
    <text evidence="3">The sequence shown here is derived from an EMBL/GenBank/DDBJ whole genome shotgun (WGS) entry which is preliminary data.</text>
</comment>
<evidence type="ECO:0000259" key="2">
    <source>
        <dbReference type="Pfam" id="PF19089"/>
    </source>
</evidence>
<feature type="domain" description="DUF5777" evidence="2">
    <location>
        <begin position="43"/>
        <end position="307"/>
    </location>
</feature>
<organism evidence="3 4">
    <name type="scientific">Pedobacter yulinensis</name>
    <dbReference type="NCBI Taxonomy" id="2126353"/>
    <lineage>
        <taxon>Bacteria</taxon>
        <taxon>Pseudomonadati</taxon>
        <taxon>Bacteroidota</taxon>
        <taxon>Sphingobacteriia</taxon>
        <taxon>Sphingobacteriales</taxon>
        <taxon>Sphingobacteriaceae</taxon>
        <taxon>Pedobacter</taxon>
    </lineage>
</organism>
<dbReference type="OrthoDB" id="1117410at2"/>
<dbReference type="Proteomes" id="UP000240912">
    <property type="component" value="Unassembled WGS sequence"/>
</dbReference>
<dbReference type="Pfam" id="PF19089">
    <property type="entry name" value="DUF5777"/>
    <property type="match status" value="1"/>
</dbReference>
<keyword evidence="4" id="KW-1185">Reference proteome</keyword>
<keyword evidence="1" id="KW-0732">Signal</keyword>
<dbReference type="InterPro" id="IPR045916">
    <property type="entry name" value="DUF5777"/>
</dbReference>
<dbReference type="EMBL" id="PYLS01000001">
    <property type="protein sequence ID" value="PST84565.1"/>
    <property type="molecule type" value="Genomic_DNA"/>
</dbReference>
<sequence>MKITAPLLFSVSLSILPFSGIAQDELEKALATQTSPEKVSATFKSPKLINIQTSETIHRHELDFRVDHRFGDIAGHNGGMSNFFGLDQSTDIRIGFDYGISDRLTAGLARAKGAGPATQLYEGSLKFRLTEQSNDDGMPFSTTLFGSATASAMRASEDVTAATAYRKFADRLSYVAQAVLARKFTPAFSFEVVPTYVHRNFTAYNDENDLFALAVGGRLKVSKRMALVADYTVPFRTKSSKDYIEAVNGAAFYHVLGAGLEIETGGHVFHLNFTNATAIQESQFIPETTSTWTKGQFRWGFSIARRFSFHRKDAKQQE</sequence>
<feature type="signal peptide" evidence="1">
    <location>
        <begin position="1"/>
        <end position="22"/>
    </location>
</feature>
<accession>A0A2T3HQ20</accession>
<evidence type="ECO:0000256" key="1">
    <source>
        <dbReference type="SAM" id="SignalP"/>
    </source>
</evidence>
<reference evidence="3 4" key="1">
    <citation type="submission" date="2018-03" db="EMBL/GenBank/DDBJ databases">
        <authorList>
            <person name="Keele B.F."/>
        </authorList>
    </citation>
    <scope>NUCLEOTIDE SEQUENCE [LARGE SCALE GENOMIC DNA]</scope>
    <source>
        <strain evidence="3 4">YL28-9</strain>
    </source>
</reference>
<protein>
    <recommendedName>
        <fullName evidence="2">DUF5777 domain-containing protein</fullName>
    </recommendedName>
</protein>
<gene>
    <name evidence="3" type="ORF">C7T94_00025</name>
</gene>
<evidence type="ECO:0000313" key="4">
    <source>
        <dbReference type="Proteomes" id="UP000240912"/>
    </source>
</evidence>
<name>A0A2T3HQ20_9SPHI</name>
<evidence type="ECO:0000313" key="3">
    <source>
        <dbReference type="EMBL" id="PST84565.1"/>
    </source>
</evidence>
<proteinExistence type="predicted"/>
<dbReference type="RefSeq" id="WP_107212460.1">
    <property type="nucleotide sequence ID" value="NZ_KZ686268.1"/>
</dbReference>
<feature type="chain" id="PRO_5015445787" description="DUF5777 domain-containing protein" evidence="1">
    <location>
        <begin position="23"/>
        <end position="318"/>
    </location>
</feature>